<dbReference type="InterPro" id="IPR035895">
    <property type="entry name" value="HPr-like_sf"/>
</dbReference>
<dbReference type="HOGENOM" id="CLU_136230_2_2_9"/>
<feature type="domain" description="HPr" evidence="7">
    <location>
        <begin position="1"/>
        <end position="85"/>
    </location>
</feature>
<dbReference type="InterPro" id="IPR001020">
    <property type="entry name" value="PTS_HPr_His_P_site"/>
</dbReference>
<dbReference type="AlphaFoldDB" id="V6MAR6"/>
<evidence type="ECO:0000256" key="6">
    <source>
        <dbReference type="ARBA" id="ARBA00022683"/>
    </source>
</evidence>
<dbReference type="PATRIC" id="fig|1408254.3.peg.2137"/>
<dbReference type="RefSeq" id="WP_023556120.1">
    <property type="nucleotide sequence ID" value="NZ_KI629782.1"/>
</dbReference>
<dbReference type="PROSITE" id="PS51350">
    <property type="entry name" value="PTS_HPR_DOM"/>
    <property type="match status" value="1"/>
</dbReference>
<protein>
    <recommendedName>
        <fullName evidence="3">Phosphocarrier protein HPr</fullName>
    </recommendedName>
</protein>
<evidence type="ECO:0000256" key="3">
    <source>
        <dbReference type="ARBA" id="ARBA00020422"/>
    </source>
</evidence>
<keyword evidence="5" id="KW-0762">Sugar transport</keyword>
<comment type="caution">
    <text evidence="8">The sequence shown here is derived from an EMBL/GenBank/DDBJ whole genome shotgun (WGS) entry which is preliminary data.</text>
</comment>
<dbReference type="PANTHER" id="PTHR33705">
    <property type="entry name" value="PHOSPHOCARRIER PROTEIN HPR"/>
    <property type="match status" value="1"/>
</dbReference>
<evidence type="ECO:0000313" key="9">
    <source>
        <dbReference type="Proteomes" id="UP000017973"/>
    </source>
</evidence>
<accession>V6MAR6</accession>
<dbReference type="Pfam" id="PF00381">
    <property type="entry name" value="PTS-HPr"/>
    <property type="match status" value="1"/>
</dbReference>
<keyword evidence="6" id="KW-0598">Phosphotransferase system</keyword>
<dbReference type="OrthoDB" id="9809047at2"/>
<evidence type="ECO:0000259" key="7">
    <source>
        <dbReference type="PROSITE" id="PS51350"/>
    </source>
</evidence>
<name>V6MAR6_9BACL</name>
<dbReference type="Gene3D" id="3.30.1340.10">
    <property type="entry name" value="HPr-like"/>
    <property type="match status" value="1"/>
</dbReference>
<dbReference type="GO" id="GO:0005737">
    <property type="term" value="C:cytoplasm"/>
    <property type="evidence" value="ECO:0007669"/>
    <property type="project" value="UniProtKB-SubCell"/>
</dbReference>
<dbReference type="NCBIfam" id="TIGR01003">
    <property type="entry name" value="PTS_HPr_family"/>
    <property type="match status" value="1"/>
</dbReference>
<dbReference type="EMBL" id="AYJU01000015">
    <property type="protein sequence ID" value="EST54975.1"/>
    <property type="molecule type" value="Genomic_DNA"/>
</dbReference>
<reference evidence="8 9" key="1">
    <citation type="journal article" date="2014" name="Genome Announc.">
        <title>Draft Genome Sequence of Brevibacillus panacihumi Strain W25, a Halotolerant Hydrocarbon-Degrading Bacterium.</title>
        <authorList>
            <person name="Wang X."/>
            <person name="Jin D."/>
            <person name="Zhou L."/>
            <person name="Wu L."/>
            <person name="An W."/>
            <person name="Chen Y."/>
            <person name="Zhao L."/>
        </authorList>
    </citation>
    <scope>NUCLEOTIDE SEQUENCE [LARGE SCALE GENOMIC DNA]</scope>
    <source>
        <strain evidence="8 9">W25</strain>
    </source>
</reference>
<sequence length="85" mass="9209">MLERKVVVALQQGLHARPASQFAKTASSFESDIRIGKGENLVNAKSIIGVLTLAVEEGEEITLTAEGPDEQQGIETLERYLVGQE</sequence>
<gene>
    <name evidence="8" type="ORF">T458_10790</name>
</gene>
<evidence type="ECO:0000256" key="1">
    <source>
        <dbReference type="ARBA" id="ARBA00003681"/>
    </source>
</evidence>
<keyword evidence="9" id="KW-1185">Reference proteome</keyword>
<keyword evidence="5" id="KW-0813">Transport</keyword>
<dbReference type="InterPro" id="IPR050399">
    <property type="entry name" value="HPr"/>
</dbReference>
<dbReference type="Proteomes" id="UP000017973">
    <property type="component" value="Unassembled WGS sequence"/>
</dbReference>
<dbReference type="InterPro" id="IPR000032">
    <property type="entry name" value="HPr-like"/>
</dbReference>
<dbReference type="PANTHER" id="PTHR33705:SF2">
    <property type="entry name" value="PHOSPHOCARRIER PROTEIN NPR"/>
    <property type="match status" value="1"/>
</dbReference>
<dbReference type="eggNOG" id="COG1925">
    <property type="taxonomic scope" value="Bacteria"/>
</dbReference>
<dbReference type="STRING" id="1408254.T458_10790"/>
<evidence type="ECO:0000256" key="5">
    <source>
        <dbReference type="ARBA" id="ARBA00022597"/>
    </source>
</evidence>
<dbReference type="SUPFAM" id="SSF55594">
    <property type="entry name" value="HPr-like"/>
    <property type="match status" value="1"/>
</dbReference>
<evidence type="ECO:0000313" key="8">
    <source>
        <dbReference type="EMBL" id="EST54975.1"/>
    </source>
</evidence>
<comment type="subcellular location">
    <subcellularLocation>
        <location evidence="2">Cytoplasm</location>
    </subcellularLocation>
</comment>
<evidence type="ECO:0000256" key="2">
    <source>
        <dbReference type="ARBA" id="ARBA00004496"/>
    </source>
</evidence>
<organism evidence="8 9">
    <name type="scientific">Brevibacillus panacihumi W25</name>
    <dbReference type="NCBI Taxonomy" id="1408254"/>
    <lineage>
        <taxon>Bacteria</taxon>
        <taxon>Bacillati</taxon>
        <taxon>Bacillota</taxon>
        <taxon>Bacilli</taxon>
        <taxon>Bacillales</taxon>
        <taxon>Paenibacillaceae</taxon>
        <taxon>Brevibacillus</taxon>
    </lineage>
</organism>
<dbReference type="GO" id="GO:0009401">
    <property type="term" value="P:phosphoenolpyruvate-dependent sugar phosphotransferase system"/>
    <property type="evidence" value="ECO:0007669"/>
    <property type="project" value="UniProtKB-KW"/>
</dbReference>
<dbReference type="PROSITE" id="PS00369">
    <property type="entry name" value="PTS_HPR_HIS"/>
    <property type="match status" value="1"/>
</dbReference>
<proteinExistence type="predicted"/>
<evidence type="ECO:0000256" key="4">
    <source>
        <dbReference type="ARBA" id="ARBA00022490"/>
    </source>
</evidence>
<comment type="function">
    <text evidence="1">General (non sugar-specific) component of the phosphoenolpyruvate-dependent sugar phosphotransferase system (sugar PTS). This major carbohydrate active-transport system catalyzes the phosphorylation of incoming sugar substrates concomitantly with their translocation across the cell membrane. The phosphoryl group from phosphoenolpyruvate (PEP) is transferred to the phosphoryl carrier protein HPr by enzyme I. Phospho-HPr then transfers it to the PTS EIIA domain.</text>
</comment>
<keyword evidence="4" id="KW-0963">Cytoplasm</keyword>
<dbReference type="CDD" id="cd00367">
    <property type="entry name" value="PTS-HPr_like"/>
    <property type="match status" value="1"/>
</dbReference>
<dbReference type="PRINTS" id="PR00107">
    <property type="entry name" value="PHOSPHOCPHPR"/>
</dbReference>